<feature type="transmembrane region" description="Helical" evidence="8">
    <location>
        <begin position="57"/>
        <end position="76"/>
    </location>
</feature>
<dbReference type="EMBL" id="BAABEP010000049">
    <property type="protein sequence ID" value="GAA3749515.1"/>
    <property type="molecule type" value="Genomic_DNA"/>
</dbReference>
<feature type="transmembrane region" description="Helical" evidence="8">
    <location>
        <begin position="183"/>
        <end position="202"/>
    </location>
</feature>
<feature type="transmembrane region" description="Helical" evidence="8">
    <location>
        <begin position="223"/>
        <end position="244"/>
    </location>
</feature>
<gene>
    <name evidence="10" type="ORF">GCM10023082_51940</name>
</gene>
<dbReference type="Gene3D" id="1.20.1250.20">
    <property type="entry name" value="MFS general substrate transporter like domains"/>
    <property type="match status" value="1"/>
</dbReference>
<organism evidence="10 11">
    <name type="scientific">Streptomyces tremellae</name>
    <dbReference type="NCBI Taxonomy" id="1124239"/>
    <lineage>
        <taxon>Bacteria</taxon>
        <taxon>Bacillati</taxon>
        <taxon>Actinomycetota</taxon>
        <taxon>Actinomycetes</taxon>
        <taxon>Kitasatosporales</taxon>
        <taxon>Streptomycetaceae</taxon>
        <taxon>Streptomyces</taxon>
    </lineage>
</organism>
<sequence>MGQVARRGRFSTALRALRVRQYRNYLIAETISLIGTWLQFTGQIWLVVQVLAPNDGFMLGVTSAVQSAPILLTLWGGAIADSRDKRKVLLVTQTVSGMVALGLGLTTWAGVISLPIVWVAAFVLGMTNSVDSPARQALVAELVDDETRPSAVALSSAVFQGTRAVGVGLAPVLVAVWGLPAPFLINALSFGVVLFILVRMKVRPIAPQADARRALVREGLSELRTRPTIMAPLVILAVMAVFALNFDVTLPLLATNTLHSGLGLTSTLLTVSSIGAVVSSLLIATTRQVTDRTQRTYVLVLALSMCALALTRVPWLAIVIMFPLGGAIAATTASTSTLLLQRSEPTMRGRIMSVYGLIMQGSSLIGGLILGALADPGVWGAPGSLYVGAAAIGFGVALSLLVLAGRLPLLVAAAVRKRGSAREAGREGDAPRGNAPPEGDSAGT</sequence>
<feature type="compositionally biased region" description="Basic and acidic residues" evidence="7">
    <location>
        <begin position="420"/>
        <end position="430"/>
    </location>
</feature>
<feature type="transmembrane region" description="Helical" evidence="8">
    <location>
        <begin position="385"/>
        <end position="412"/>
    </location>
</feature>
<name>A0ABP7FXJ4_9ACTN</name>
<dbReference type="PANTHER" id="PTHR23513:SF11">
    <property type="entry name" value="STAPHYLOFERRIN A TRANSPORTER"/>
    <property type="match status" value="1"/>
</dbReference>
<evidence type="ECO:0000256" key="6">
    <source>
        <dbReference type="ARBA" id="ARBA00023136"/>
    </source>
</evidence>
<keyword evidence="3" id="KW-1003">Cell membrane</keyword>
<dbReference type="InterPro" id="IPR020846">
    <property type="entry name" value="MFS_dom"/>
</dbReference>
<dbReference type="Pfam" id="PF05977">
    <property type="entry name" value="MFS_3"/>
    <property type="match status" value="1"/>
</dbReference>
<feature type="transmembrane region" description="Helical" evidence="8">
    <location>
        <begin position="296"/>
        <end position="313"/>
    </location>
</feature>
<dbReference type="InterPro" id="IPR010290">
    <property type="entry name" value="TM_effector"/>
</dbReference>
<dbReference type="PANTHER" id="PTHR23513">
    <property type="entry name" value="INTEGRAL MEMBRANE EFFLUX PROTEIN-RELATED"/>
    <property type="match status" value="1"/>
</dbReference>
<protein>
    <submittedName>
        <fullName evidence="10">MFS transporter</fullName>
    </submittedName>
</protein>
<keyword evidence="2" id="KW-0813">Transport</keyword>
<evidence type="ECO:0000256" key="8">
    <source>
        <dbReference type="SAM" id="Phobius"/>
    </source>
</evidence>
<feature type="transmembrane region" description="Helical" evidence="8">
    <location>
        <begin position="25"/>
        <end position="45"/>
    </location>
</feature>
<evidence type="ECO:0000256" key="1">
    <source>
        <dbReference type="ARBA" id="ARBA00004651"/>
    </source>
</evidence>
<evidence type="ECO:0000313" key="11">
    <source>
        <dbReference type="Proteomes" id="UP001499884"/>
    </source>
</evidence>
<feature type="transmembrane region" description="Helical" evidence="8">
    <location>
        <begin position="319"/>
        <end position="340"/>
    </location>
</feature>
<feature type="transmembrane region" description="Helical" evidence="8">
    <location>
        <begin position="111"/>
        <end position="130"/>
    </location>
</feature>
<evidence type="ECO:0000313" key="10">
    <source>
        <dbReference type="EMBL" id="GAA3749515.1"/>
    </source>
</evidence>
<keyword evidence="5 8" id="KW-1133">Transmembrane helix</keyword>
<evidence type="ECO:0000256" key="4">
    <source>
        <dbReference type="ARBA" id="ARBA00022692"/>
    </source>
</evidence>
<reference evidence="11" key="1">
    <citation type="journal article" date="2019" name="Int. J. Syst. Evol. Microbiol.">
        <title>The Global Catalogue of Microorganisms (GCM) 10K type strain sequencing project: providing services to taxonomists for standard genome sequencing and annotation.</title>
        <authorList>
            <consortium name="The Broad Institute Genomics Platform"/>
            <consortium name="The Broad Institute Genome Sequencing Center for Infectious Disease"/>
            <person name="Wu L."/>
            <person name="Ma J."/>
        </authorList>
    </citation>
    <scope>NUCLEOTIDE SEQUENCE [LARGE SCALE GENOMIC DNA]</scope>
    <source>
        <strain evidence="11">JCM 30846</strain>
    </source>
</reference>
<feature type="domain" description="Major facilitator superfamily (MFS) profile" evidence="9">
    <location>
        <begin position="16"/>
        <end position="407"/>
    </location>
</feature>
<dbReference type="CDD" id="cd06173">
    <property type="entry name" value="MFS_MefA_like"/>
    <property type="match status" value="1"/>
</dbReference>
<dbReference type="Proteomes" id="UP001499884">
    <property type="component" value="Unassembled WGS sequence"/>
</dbReference>
<feature type="transmembrane region" description="Helical" evidence="8">
    <location>
        <begin position="352"/>
        <end position="373"/>
    </location>
</feature>
<proteinExistence type="predicted"/>
<accession>A0ABP7FXJ4</accession>
<keyword evidence="6 8" id="KW-0472">Membrane</keyword>
<dbReference type="PROSITE" id="PS50850">
    <property type="entry name" value="MFS"/>
    <property type="match status" value="1"/>
</dbReference>
<keyword evidence="4 8" id="KW-0812">Transmembrane</keyword>
<feature type="transmembrane region" description="Helical" evidence="8">
    <location>
        <begin position="264"/>
        <end position="284"/>
    </location>
</feature>
<evidence type="ECO:0000256" key="5">
    <source>
        <dbReference type="ARBA" id="ARBA00022989"/>
    </source>
</evidence>
<dbReference type="InterPro" id="IPR036259">
    <property type="entry name" value="MFS_trans_sf"/>
</dbReference>
<keyword evidence="11" id="KW-1185">Reference proteome</keyword>
<evidence type="ECO:0000256" key="7">
    <source>
        <dbReference type="SAM" id="MobiDB-lite"/>
    </source>
</evidence>
<comment type="caution">
    <text evidence="10">The sequence shown here is derived from an EMBL/GenBank/DDBJ whole genome shotgun (WGS) entry which is preliminary data.</text>
</comment>
<feature type="region of interest" description="Disordered" evidence="7">
    <location>
        <begin position="419"/>
        <end position="444"/>
    </location>
</feature>
<comment type="subcellular location">
    <subcellularLocation>
        <location evidence="1">Cell membrane</location>
        <topology evidence="1">Multi-pass membrane protein</topology>
    </subcellularLocation>
</comment>
<evidence type="ECO:0000256" key="3">
    <source>
        <dbReference type="ARBA" id="ARBA00022475"/>
    </source>
</evidence>
<evidence type="ECO:0000259" key="9">
    <source>
        <dbReference type="PROSITE" id="PS50850"/>
    </source>
</evidence>
<dbReference type="SUPFAM" id="SSF103473">
    <property type="entry name" value="MFS general substrate transporter"/>
    <property type="match status" value="1"/>
</dbReference>
<evidence type="ECO:0000256" key="2">
    <source>
        <dbReference type="ARBA" id="ARBA00022448"/>
    </source>
</evidence>